<keyword evidence="1" id="KW-0269">Exonuclease</keyword>
<keyword evidence="1" id="KW-0540">Nuclease</keyword>
<dbReference type="GO" id="GO:0005739">
    <property type="term" value="C:mitochondrion"/>
    <property type="evidence" value="ECO:0007669"/>
    <property type="project" value="UniProtKB-SubCell"/>
</dbReference>
<dbReference type="EC" id="3.1.-.-" evidence="1"/>
<name>A0A914UR05_9BILA</name>
<proteinExistence type="inferred from homology"/>
<dbReference type="PANTHER" id="PTHR31340:SF3">
    <property type="entry name" value="MITOCHONDRIAL GENOME MAINTENANCE EXONUCLEASE 1"/>
    <property type="match status" value="1"/>
</dbReference>
<comment type="subcellular location">
    <subcellularLocation>
        <location evidence="1">Mitochondrion</location>
    </subcellularLocation>
</comment>
<sequence length="336" mass="37565">MAAIGGTQITCRFATTAVSAKIKRTSKVEKKANSDSSDNVAVQQQTGVRTRTLIYGTPIMMSESRNVLAQFPKPLNKRNIAKISVLNPRQLVLSPDDDLGSVPGVKLPSVSAILGCTRSSDTAERLYKWQQRIVRQKGLDGFKQYMKERVVIGSQLHATVAKYITNQERTDTAEVAEKLPENIRGYWQSIAPILKEIGECKHTEKALVHQRLYYQGIFDAVAMHKDQLVLLDWKTVSTGSAKQRSSTLKELYDDPVQLAAYVGAFNADRSFPNKVQRAAIVMANEDGSPGVWVDMDGNQLQQYWTLWLQRLTTFWTVMSNLPDNATADFVHKSTRG</sequence>
<dbReference type="GO" id="GO:0008297">
    <property type="term" value="F:single-stranded DNA exodeoxyribonuclease activity"/>
    <property type="evidence" value="ECO:0007669"/>
    <property type="project" value="UniProtKB-UniRule"/>
</dbReference>
<dbReference type="GO" id="GO:0006264">
    <property type="term" value="P:mitochondrial DNA replication"/>
    <property type="evidence" value="ECO:0007669"/>
    <property type="project" value="TreeGrafter"/>
</dbReference>
<reference evidence="4" key="1">
    <citation type="submission" date="2022-11" db="UniProtKB">
        <authorList>
            <consortium name="WormBaseParasite"/>
        </authorList>
    </citation>
    <scope>IDENTIFICATION</scope>
</reference>
<dbReference type="Gene3D" id="3.90.320.10">
    <property type="match status" value="1"/>
</dbReference>
<accession>A0A914UR05</accession>
<keyword evidence="1" id="KW-0496">Mitochondrion</keyword>
<keyword evidence="3" id="KW-1185">Reference proteome</keyword>
<comment type="function">
    <text evidence="1">Metal-dependent single-stranded DNA (ssDNA) exonuclease involved in mitochondrial genome maintenance.</text>
</comment>
<dbReference type="Proteomes" id="UP000887566">
    <property type="component" value="Unplaced"/>
</dbReference>
<evidence type="ECO:0000313" key="3">
    <source>
        <dbReference type="Proteomes" id="UP000887566"/>
    </source>
</evidence>
<dbReference type="WBParaSite" id="PSAMB.scaffold1191size34692.g11516.t1">
    <property type="protein sequence ID" value="PSAMB.scaffold1191size34692.g11516.t1"/>
    <property type="gene ID" value="PSAMB.scaffold1191size34692.g11516"/>
</dbReference>
<dbReference type="PANTHER" id="PTHR31340">
    <property type="entry name" value="MITOCHONDRIAL GENOME MAINTENANCE EXONUCLEASE 1"/>
    <property type="match status" value="1"/>
</dbReference>
<protein>
    <recommendedName>
        <fullName evidence="1">Mitochondrial genome maintenance exonuclease 1</fullName>
        <ecNumber evidence="1">3.1.-.-</ecNumber>
    </recommendedName>
</protein>
<organism evidence="3 4">
    <name type="scientific">Plectus sambesii</name>
    <dbReference type="NCBI Taxonomy" id="2011161"/>
    <lineage>
        <taxon>Eukaryota</taxon>
        <taxon>Metazoa</taxon>
        <taxon>Ecdysozoa</taxon>
        <taxon>Nematoda</taxon>
        <taxon>Chromadorea</taxon>
        <taxon>Plectida</taxon>
        <taxon>Plectina</taxon>
        <taxon>Plectoidea</taxon>
        <taxon>Plectidae</taxon>
        <taxon>Plectus</taxon>
    </lineage>
</organism>
<evidence type="ECO:0000259" key="2">
    <source>
        <dbReference type="Pfam" id="PF12705"/>
    </source>
</evidence>
<feature type="domain" description="PD-(D/E)XK endonuclease-like" evidence="2">
    <location>
        <begin position="145"/>
        <end position="313"/>
    </location>
</feature>
<feature type="active site" evidence="1">
    <location>
        <position position="234"/>
    </location>
</feature>
<evidence type="ECO:0000313" key="4">
    <source>
        <dbReference type="WBParaSite" id="PSAMB.scaffold1191size34692.g11516.t1"/>
    </source>
</evidence>
<feature type="active site" evidence="1">
    <location>
        <position position="219"/>
    </location>
</feature>
<dbReference type="InterPro" id="IPR011604">
    <property type="entry name" value="PDDEXK-like_dom_sf"/>
</dbReference>
<dbReference type="GO" id="GO:0043504">
    <property type="term" value="P:mitochondrial DNA repair"/>
    <property type="evidence" value="ECO:0007669"/>
    <property type="project" value="UniProtKB-UniRule"/>
</dbReference>
<keyword evidence="1" id="KW-0378">Hydrolase</keyword>
<comment type="similarity">
    <text evidence="1">Belongs to the MGME1 family.</text>
</comment>
<dbReference type="AlphaFoldDB" id="A0A914UR05"/>
<feature type="active site" evidence="1">
    <location>
        <position position="232"/>
    </location>
</feature>
<dbReference type="HAMAP" id="MF_03030">
    <property type="entry name" value="MGME1"/>
    <property type="match status" value="1"/>
</dbReference>
<dbReference type="Pfam" id="PF12705">
    <property type="entry name" value="PDDEXK_1"/>
    <property type="match status" value="1"/>
</dbReference>
<evidence type="ECO:0000256" key="1">
    <source>
        <dbReference type="HAMAP-Rule" id="MF_03030"/>
    </source>
</evidence>
<dbReference type="InterPro" id="IPR038726">
    <property type="entry name" value="PDDEXK_AddAB-type"/>
</dbReference>